<proteinExistence type="predicted"/>
<reference evidence="1 2" key="1">
    <citation type="submission" date="2013-03" db="EMBL/GenBank/DDBJ databases">
        <title>The Genome Sequence of Phialophora europaea CBS 101466.</title>
        <authorList>
            <consortium name="The Broad Institute Genomics Platform"/>
            <person name="Cuomo C."/>
            <person name="de Hoog S."/>
            <person name="Gorbushina A."/>
            <person name="Walker B."/>
            <person name="Young S.K."/>
            <person name="Zeng Q."/>
            <person name="Gargeya S."/>
            <person name="Fitzgerald M."/>
            <person name="Haas B."/>
            <person name="Abouelleil A."/>
            <person name="Allen A.W."/>
            <person name="Alvarado L."/>
            <person name="Arachchi H.M."/>
            <person name="Berlin A.M."/>
            <person name="Chapman S.B."/>
            <person name="Gainer-Dewar J."/>
            <person name="Goldberg J."/>
            <person name="Griggs A."/>
            <person name="Gujja S."/>
            <person name="Hansen M."/>
            <person name="Howarth C."/>
            <person name="Imamovic A."/>
            <person name="Ireland A."/>
            <person name="Larimer J."/>
            <person name="McCowan C."/>
            <person name="Murphy C."/>
            <person name="Pearson M."/>
            <person name="Poon T.W."/>
            <person name="Priest M."/>
            <person name="Roberts A."/>
            <person name="Saif S."/>
            <person name="Shea T."/>
            <person name="Sisk P."/>
            <person name="Sykes S."/>
            <person name="Wortman J."/>
            <person name="Nusbaum C."/>
            <person name="Birren B."/>
        </authorList>
    </citation>
    <scope>NUCLEOTIDE SEQUENCE [LARGE SCALE GENOMIC DNA]</scope>
    <source>
        <strain evidence="1 2">CBS 101466</strain>
    </source>
</reference>
<evidence type="ECO:0008006" key="3">
    <source>
        <dbReference type="Google" id="ProtNLM"/>
    </source>
</evidence>
<organism evidence="1 2">
    <name type="scientific">Cyphellophora europaea (strain CBS 101466)</name>
    <name type="common">Phialophora europaea</name>
    <dbReference type="NCBI Taxonomy" id="1220924"/>
    <lineage>
        <taxon>Eukaryota</taxon>
        <taxon>Fungi</taxon>
        <taxon>Dikarya</taxon>
        <taxon>Ascomycota</taxon>
        <taxon>Pezizomycotina</taxon>
        <taxon>Eurotiomycetes</taxon>
        <taxon>Chaetothyriomycetidae</taxon>
        <taxon>Chaetothyriales</taxon>
        <taxon>Cyphellophoraceae</taxon>
        <taxon>Cyphellophora</taxon>
    </lineage>
</organism>
<accession>W2S3S2</accession>
<sequence>MSPNSLWFYFLENVVYKRKDPVPRTRTVPMEVLAVGLPRSGTESLKDALEILGYPTYHGYDYVTDLPGVPLWNRLVRRKYYPSSGPWFRSPRASEQPLISATEFDQILGHCKAVTDSAAAAFAVELTQAYPNAKIILNRRTDLDAWKMSVMKNLVALGQLPLLKVCLWFNGELFWLHHFLFDLMYPALFASEYGTFADAVQGKAKRVNQEHAAMVRGAVPKERLLEWTVEDGWEPLCAFLGKEVPKEPFPSSNAGVDFTKRTNDIIKARLGVALRNLLLWTALFAGLGATAWHRR</sequence>
<dbReference type="PANTHER" id="PTHR36978:SF8">
    <property type="entry name" value="NAD DEPENDENT EPIMERASE_DEHYDRATASE"/>
    <property type="match status" value="1"/>
</dbReference>
<dbReference type="Pfam" id="PF17784">
    <property type="entry name" value="Sulfotransfer_4"/>
    <property type="match status" value="1"/>
</dbReference>
<dbReference type="PANTHER" id="PTHR36978">
    <property type="entry name" value="P-LOOP CONTAINING NUCLEOTIDE TRIPHOSPHATE HYDROLASE"/>
    <property type="match status" value="1"/>
</dbReference>
<dbReference type="VEuPathDB" id="FungiDB:HMPREF1541_02486"/>
<dbReference type="SUPFAM" id="SSF52540">
    <property type="entry name" value="P-loop containing nucleoside triphosphate hydrolases"/>
    <property type="match status" value="1"/>
</dbReference>
<dbReference type="InParanoid" id="W2S3S2"/>
<keyword evidence="2" id="KW-1185">Reference proteome</keyword>
<dbReference type="eggNOG" id="ENOG502RY50">
    <property type="taxonomic scope" value="Eukaryota"/>
</dbReference>
<dbReference type="RefSeq" id="XP_008715063.1">
    <property type="nucleotide sequence ID" value="XM_008716841.1"/>
</dbReference>
<dbReference type="Gene3D" id="3.40.50.300">
    <property type="entry name" value="P-loop containing nucleotide triphosphate hydrolases"/>
    <property type="match status" value="1"/>
</dbReference>
<dbReference type="AlphaFoldDB" id="W2S3S2"/>
<dbReference type="GeneID" id="19969825"/>
<dbReference type="EMBL" id="KB822718">
    <property type="protein sequence ID" value="ETN43327.1"/>
    <property type="molecule type" value="Genomic_DNA"/>
</dbReference>
<gene>
    <name evidence="1" type="ORF">HMPREF1541_02486</name>
</gene>
<name>W2S3S2_CYPE1</name>
<evidence type="ECO:0000313" key="2">
    <source>
        <dbReference type="Proteomes" id="UP000030752"/>
    </source>
</evidence>
<dbReference type="InterPro" id="IPR027417">
    <property type="entry name" value="P-loop_NTPase"/>
</dbReference>
<dbReference type="OrthoDB" id="4157235at2759"/>
<protein>
    <recommendedName>
        <fullName evidence="3">NAD dependent epimerase/dehydratase</fullName>
    </recommendedName>
</protein>
<dbReference type="STRING" id="1220924.W2S3S2"/>
<evidence type="ECO:0000313" key="1">
    <source>
        <dbReference type="EMBL" id="ETN43327.1"/>
    </source>
</evidence>
<dbReference type="Proteomes" id="UP000030752">
    <property type="component" value="Unassembled WGS sequence"/>
</dbReference>
<dbReference type="HOGENOM" id="CLU_061199_1_0_1"/>
<dbReference type="InterPro" id="IPR040632">
    <property type="entry name" value="Sulfotransfer_4"/>
</dbReference>